<dbReference type="Proteomes" id="UP001164539">
    <property type="component" value="Chromosome 7"/>
</dbReference>
<gene>
    <name evidence="1" type="ORF">OWV82_013376</name>
</gene>
<comment type="caution">
    <text evidence="1">The sequence shown here is derived from an EMBL/GenBank/DDBJ whole genome shotgun (WGS) entry which is preliminary data.</text>
</comment>
<name>A0ACC1XU37_MELAZ</name>
<sequence>MGEAQPIGMKQKHLVLVHGANHGAWSWYKVKPLLEAAGHRVTAIDLAASGINVKRIQDVHTMNDYTQPLLDVLASLPPNEKVMLVGHSLGGLNLAVAAEKFPEKISVAVYLTAFMPDTKNKPSYVLEQFFETTPKDAWMDTQFTPYDNTTSNPSSVSMFFGPKFLAFMLYQLSPIQDLELAKLLVRPGSLFVDDLSKANKFTSEGFGSVTRVYVVCKEDVGITKQFQHWMIENSSVDQVIEIEGADHMAMFSKPNELCDCLSQIANEYA</sequence>
<dbReference type="EMBL" id="CM051400">
    <property type="protein sequence ID" value="KAJ4714967.1"/>
    <property type="molecule type" value="Genomic_DNA"/>
</dbReference>
<protein>
    <submittedName>
        <fullName evidence="1">Salicylic acid-binding protein 2</fullName>
    </submittedName>
</protein>
<reference evidence="1 2" key="1">
    <citation type="journal article" date="2023" name="Science">
        <title>Complex scaffold remodeling in plant triterpene biosynthesis.</title>
        <authorList>
            <person name="De La Pena R."/>
            <person name="Hodgson H."/>
            <person name="Liu J.C."/>
            <person name="Stephenson M.J."/>
            <person name="Martin A.C."/>
            <person name="Owen C."/>
            <person name="Harkess A."/>
            <person name="Leebens-Mack J."/>
            <person name="Jimenez L.E."/>
            <person name="Osbourn A."/>
            <person name="Sattely E.S."/>
        </authorList>
    </citation>
    <scope>NUCLEOTIDE SEQUENCE [LARGE SCALE GENOMIC DNA]</scope>
    <source>
        <strain evidence="2">cv. JPN11</strain>
        <tissue evidence="1">Leaf</tissue>
    </source>
</reference>
<evidence type="ECO:0000313" key="1">
    <source>
        <dbReference type="EMBL" id="KAJ4714967.1"/>
    </source>
</evidence>
<keyword evidence="2" id="KW-1185">Reference proteome</keyword>
<organism evidence="1 2">
    <name type="scientific">Melia azedarach</name>
    <name type="common">Chinaberry tree</name>
    <dbReference type="NCBI Taxonomy" id="155640"/>
    <lineage>
        <taxon>Eukaryota</taxon>
        <taxon>Viridiplantae</taxon>
        <taxon>Streptophyta</taxon>
        <taxon>Embryophyta</taxon>
        <taxon>Tracheophyta</taxon>
        <taxon>Spermatophyta</taxon>
        <taxon>Magnoliopsida</taxon>
        <taxon>eudicotyledons</taxon>
        <taxon>Gunneridae</taxon>
        <taxon>Pentapetalae</taxon>
        <taxon>rosids</taxon>
        <taxon>malvids</taxon>
        <taxon>Sapindales</taxon>
        <taxon>Meliaceae</taxon>
        <taxon>Melia</taxon>
    </lineage>
</organism>
<evidence type="ECO:0000313" key="2">
    <source>
        <dbReference type="Proteomes" id="UP001164539"/>
    </source>
</evidence>
<accession>A0ACC1XU37</accession>
<proteinExistence type="predicted"/>